<dbReference type="Pfam" id="PF02206">
    <property type="entry name" value="WSN"/>
    <property type="match status" value="1"/>
</dbReference>
<dbReference type="STRING" id="1561998.A0A1I7UZF9"/>
<evidence type="ECO:0000313" key="5">
    <source>
        <dbReference type="Proteomes" id="UP000095282"/>
    </source>
</evidence>
<feature type="chain" id="PRO_5009309575" evidence="3">
    <location>
        <begin position="26"/>
        <end position="838"/>
    </location>
</feature>
<keyword evidence="2" id="KW-1133">Transmembrane helix</keyword>
<evidence type="ECO:0000313" key="6">
    <source>
        <dbReference type="WBParaSite" id="Csp11.Scaffold630.g20881.t1"/>
    </source>
</evidence>
<feature type="region of interest" description="Disordered" evidence="1">
    <location>
        <begin position="814"/>
        <end position="838"/>
    </location>
</feature>
<feature type="transmembrane region" description="Helical" evidence="2">
    <location>
        <begin position="764"/>
        <end position="786"/>
    </location>
</feature>
<dbReference type="WBParaSite" id="Csp11.Scaffold630.g20881.t1">
    <property type="protein sequence ID" value="Csp11.Scaffold630.g20881.t1"/>
    <property type="gene ID" value="Csp11.Scaffold630.g20881"/>
</dbReference>
<proteinExistence type="predicted"/>
<keyword evidence="2" id="KW-0472">Membrane</keyword>
<dbReference type="Proteomes" id="UP000095282">
    <property type="component" value="Unplaced"/>
</dbReference>
<feature type="compositionally biased region" description="Basic and acidic residues" evidence="1">
    <location>
        <begin position="826"/>
        <end position="838"/>
    </location>
</feature>
<sequence>MFPFQRHRLSLLILIVSLDTMLSYMQMFAQTTNAIFLQKDIMENNSTTFRAMTELLNLDSLKPEDLNSESDMKTMIAAFKDLPNKVASEKEVEDAEKTFQVLLEMKEELKNVKQYDTWEPKEALKADLTDIEDHGFEIPVLANLKNAFTNININIDNILGYNPTSIDDRPSYFRIIETRCQEITSLAPETLGNIGEPVKFKSGYTAEDYISNLQPLFNLVHSLEEKKPGLSMPTDLLTNSAAAIASFSITVPPFLPILSALHSTFKNTTAIGGGRELLRTFGLPRGLTDLRIVDSLEKSYGKDKWLAKVSKVSKIAKGLKPLHVFVEKVEEVFKQLNSQRPVSMDQVYDYIQKFGASQIDPKAITDGASKCIDDEVLNDATALPDLSTLQSGLTLTETVLGDLKTVLNTVAEFVKSDVVTELLTGLKDIAGRASGALTQTVEDLKAYNLTEVREVFADFNKIVGYVDGNLTAIKTSAKENYGHVEAVCDPFDAMLDKRKAMFDCLVGSDAGQVASAQNAISLSGELRKPIPPTVITDLDKLPALAAILSKAGKMDVKNMTEAMKKGWSETSDKLGSMDNLYEHSQRLGEATRGLLHLRELLAHRGSFEVILKQKDILDANDLQVFNKTLQEIESWATSLPNDVDNIEKLGPMYKNAAKVPGIDNITQILDTVARMEEEEKDPGKKAALGKVSEAMEDLNFYGLNFTGYHPHYKQMTGTLETVSAFFIFLMTWETDVTAEPTYYVPPPPEPKSKYSFEAIVFSSWFLFSLLGVVVIGLSSLGAYCCWKHNTCCFEDDRFSNLTTEQIAELRKEDREYKKRQRKDRKKERQRERERRNGN</sequence>
<organism evidence="5 6">
    <name type="scientific">Caenorhabditis tropicalis</name>
    <dbReference type="NCBI Taxonomy" id="1561998"/>
    <lineage>
        <taxon>Eukaryota</taxon>
        <taxon>Metazoa</taxon>
        <taxon>Ecdysozoa</taxon>
        <taxon>Nematoda</taxon>
        <taxon>Chromadorea</taxon>
        <taxon>Rhabditida</taxon>
        <taxon>Rhabditina</taxon>
        <taxon>Rhabditomorpha</taxon>
        <taxon>Rhabditoidea</taxon>
        <taxon>Rhabditidae</taxon>
        <taxon>Peloderinae</taxon>
        <taxon>Caenorhabditis</taxon>
    </lineage>
</organism>
<dbReference type="InterPro" id="IPR003125">
    <property type="entry name" value="WSN"/>
</dbReference>
<keyword evidence="5" id="KW-1185">Reference proteome</keyword>
<feature type="domain" description="Domain of unknown function WSN" evidence="4">
    <location>
        <begin position="18"/>
        <end position="68"/>
    </location>
</feature>
<dbReference type="PANTHER" id="PTHR32525:SF4">
    <property type="entry name" value="WSN DOMAIN-CONTAINING PROTEIN"/>
    <property type="match status" value="1"/>
</dbReference>
<name>A0A1I7UZF9_9PELO</name>
<accession>A0A1I7UZF9</accession>
<keyword evidence="2" id="KW-0812">Transmembrane</keyword>
<dbReference type="eggNOG" id="ENOG502S4BN">
    <property type="taxonomic scope" value="Eukaryota"/>
</dbReference>
<dbReference type="AlphaFoldDB" id="A0A1I7UZF9"/>
<protein>
    <submittedName>
        <fullName evidence="6">WSN domain-containing protein</fullName>
    </submittedName>
</protein>
<reference evidence="6" key="1">
    <citation type="submission" date="2016-11" db="UniProtKB">
        <authorList>
            <consortium name="WormBaseParasite"/>
        </authorList>
    </citation>
    <scope>IDENTIFICATION</scope>
</reference>
<evidence type="ECO:0000256" key="3">
    <source>
        <dbReference type="SAM" id="SignalP"/>
    </source>
</evidence>
<keyword evidence="3" id="KW-0732">Signal</keyword>
<evidence type="ECO:0000259" key="4">
    <source>
        <dbReference type="Pfam" id="PF02206"/>
    </source>
</evidence>
<evidence type="ECO:0000256" key="1">
    <source>
        <dbReference type="SAM" id="MobiDB-lite"/>
    </source>
</evidence>
<evidence type="ECO:0000256" key="2">
    <source>
        <dbReference type="SAM" id="Phobius"/>
    </source>
</evidence>
<feature type="signal peptide" evidence="3">
    <location>
        <begin position="1"/>
        <end position="25"/>
    </location>
</feature>
<dbReference type="PANTHER" id="PTHR32525">
    <property type="entry name" value="PROTEIN-TYROSINE-PHOSPHATASE"/>
    <property type="match status" value="1"/>
</dbReference>